<keyword evidence="2" id="KW-1185">Reference proteome</keyword>
<dbReference type="EMBL" id="BHYK01000083">
    <property type="protein sequence ID" value="GCD13269.1"/>
    <property type="molecule type" value="Genomic_DNA"/>
</dbReference>
<protein>
    <submittedName>
        <fullName evidence="1">Uncharacterized protein</fullName>
    </submittedName>
</protein>
<gene>
    <name evidence="1" type="ORF">Ctaglu_48920</name>
</gene>
<dbReference type="Proteomes" id="UP000287872">
    <property type="component" value="Unassembled WGS sequence"/>
</dbReference>
<dbReference type="AlphaFoldDB" id="A0A401UUN3"/>
<sequence>MLTHLNLLLVELGKPFVFLDRGRAIVRKLQYKRVRDCGESECQ</sequence>
<name>A0A401UUN3_9CLOT</name>
<evidence type="ECO:0000313" key="1">
    <source>
        <dbReference type="EMBL" id="GCD13269.1"/>
    </source>
</evidence>
<organism evidence="1 2">
    <name type="scientific">Clostridium tagluense</name>
    <dbReference type="NCBI Taxonomy" id="360422"/>
    <lineage>
        <taxon>Bacteria</taxon>
        <taxon>Bacillati</taxon>
        <taxon>Bacillota</taxon>
        <taxon>Clostridia</taxon>
        <taxon>Eubacteriales</taxon>
        <taxon>Clostridiaceae</taxon>
        <taxon>Clostridium</taxon>
    </lineage>
</organism>
<evidence type="ECO:0000313" key="2">
    <source>
        <dbReference type="Proteomes" id="UP000287872"/>
    </source>
</evidence>
<accession>A0A401UUN3</accession>
<reference evidence="1 2" key="1">
    <citation type="submission" date="2018-11" db="EMBL/GenBank/DDBJ databases">
        <title>Genome sequencing and assembly of Clostridium tagluense strain A121.</title>
        <authorList>
            <person name="Murakami T."/>
            <person name="Segawa T."/>
            <person name="Shcherbakova V.A."/>
            <person name="Mori H."/>
            <person name="Yoshimura Y."/>
        </authorList>
    </citation>
    <scope>NUCLEOTIDE SEQUENCE [LARGE SCALE GENOMIC DNA]</scope>
    <source>
        <strain evidence="1 2">A121</strain>
    </source>
</reference>
<proteinExistence type="predicted"/>
<comment type="caution">
    <text evidence="1">The sequence shown here is derived from an EMBL/GenBank/DDBJ whole genome shotgun (WGS) entry which is preliminary data.</text>
</comment>